<comment type="caution">
    <text evidence="1">The sequence shown here is derived from an EMBL/GenBank/DDBJ whole genome shotgun (WGS) entry which is preliminary data.</text>
</comment>
<dbReference type="EMBL" id="JAXIOK010000020">
    <property type="protein sequence ID" value="KAK4746639.1"/>
    <property type="molecule type" value="Genomic_DNA"/>
</dbReference>
<protein>
    <submittedName>
        <fullName evidence="1">Uncharacterized protein</fullName>
    </submittedName>
</protein>
<dbReference type="AlphaFoldDB" id="A0AAN7GYH4"/>
<dbReference type="Proteomes" id="UP001345219">
    <property type="component" value="Chromosome 20"/>
</dbReference>
<evidence type="ECO:0000313" key="1">
    <source>
        <dbReference type="EMBL" id="KAK4746639.1"/>
    </source>
</evidence>
<organism evidence="1 2">
    <name type="scientific">Trapa incisa</name>
    <dbReference type="NCBI Taxonomy" id="236973"/>
    <lineage>
        <taxon>Eukaryota</taxon>
        <taxon>Viridiplantae</taxon>
        <taxon>Streptophyta</taxon>
        <taxon>Embryophyta</taxon>
        <taxon>Tracheophyta</taxon>
        <taxon>Spermatophyta</taxon>
        <taxon>Magnoliopsida</taxon>
        <taxon>eudicotyledons</taxon>
        <taxon>Gunneridae</taxon>
        <taxon>Pentapetalae</taxon>
        <taxon>rosids</taxon>
        <taxon>malvids</taxon>
        <taxon>Myrtales</taxon>
        <taxon>Lythraceae</taxon>
        <taxon>Trapa</taxon>
    </lineage>
</organism>
<reference evidence="1 2" key="1">
    <citation type="journal article" date="2023" name="Hortic Res">
        <title>Pangenome of water caltrop reveals structural variations and asymmetric subgenome divergence after allopolyploidization.</title>
        <authorList>
            <person name="Zhang X."/>
            <person name="Chen Y."/>
            <person name="Wang L."/>
            <person name="Yuan Y."/>
            <person name="Fang M."/>
            <person name="Shi L."/>
            <person name="Lu R."/>
            <person name="Comes H.P."/>
            <person name="Ma Y."/>
            <person name="Chen Y."/>
            <person name="Huang G."/>
            <person name="Zhou Y."/>
            <person name="Zheng Z."/>
            <person name="Qiu Y."/>
        </authorList>
    </citation>
    <scope>NUCLEOTIDE SEQUENCE [LARGE SCALE GENOMIC DNA]</scope>
    <source>
        <tissue evidence="1">Roots</tissue>
    </source>
</reference>
<accession>A0AAN7GYH4</accession>
<name>A0AAN7GYH4_9MYRT</name>
<evidence type="ECO:0000313" key="2">
    <source>
        <dbReference type="Proteomes" id="UP001345219"/>
    </source>
</evidence>
<sequence length="74" mass="8154">MHLVILSKLPADLPNNNCTILRPHWNNGFSLPIDTLGREFFVDLFCAFGYGKSIGGGWMAGNSLEVEPAIEFNS</sequence>
<proteinExistence type="predicted"/>
<keyword evidence="2" id="KW-1185">Reference proteome</keyword>
<gene>
    <name evidence="1" type="ORF">SAY87_025676</name>
</gene>